<evidence type="ECO:0000256" key="1">
    <source>
        <dbReference type="ARBA" id="ARBA00005254"/>
    </source>
</evidence>
<organism evidence="4">
    <name type="scientific">hydrocarbon metagenome</name>
    <dbReference type="NCBI Taxonomy" id="938273"/>
    <lineage>
        <taxon>unclassified sequences</taxon>
        <taxon>metagenomes</taxon>
        <taxon>ecological metagenomes</taxon>
    </lineage>
</organism>
<dbReference type="InterPro" id="IPR001753">
    <property type="entry name" value="Enoyl-CoA_hydra/iso"/>
</dbReference>
<evidence type="ECO:0000256" key="2">
    <source>
        <dbReference type="ARBA" id="ARBA00023098"/>
    </source>
</evidence>
<dbReference type="CDD" id="cd06558">
    <property type="entry name" value="crotonase-like"/>
    <property type="match status" value="1"/>
</dbReference>
<dbReference type="InterPro" id="IPR018376">
    <property type="entry name" value="Enoyl-CoA_hyd/isom_CS"/>
</dbReference>
<dbReference type="GO" id="GO:0004300">
    <property type="term" value="F:enoyl-CoA hydratase activity"/>
    <property type="evidence" value="ECO:0007669"/>
    <property type="project" value="UniProtKB-EC"/>
</dbReference>
<dbReference type="AlphaFoldDB" id="A0A0W8G469"/>
<dbReference type="EC" id="4.2.1.17" evidence="4"/>
<name>A0A0W8G469_9ZZZZ</name>
<accession>A0A0W8G469</accession>
<proteinExistence type="inferred from homology"/>
<sequence>MSEESLIDLSRHDAVAVISLRRPERRNAVNAAMAGELRRALAGIGTDPAVRVVILTGDAACFCAGMDLAAFLDGQGQEINSGPGRFAGVAAHGLDIPLLAAVEGPVLAGGFEMALACDMIVAGQDAFFGLPEVRVGLFPAAGGAFRLMRALPPNLAMEMLCAARRLTAAEAHRFGLVNRLVPNGTALEEALVLAREIAAMAPMGVRAALRLARAARETDADRLWAENDVLWAEIMASQDAAEGPRAFLEKRPPVWTGA</sequence>
<protein>
    <submittedName>
        <fullName evidence="4">Enoyl-coa hydratase</fullName>
        <ecNumber evidence="4">4.2.1.17</ecNumber>
    </submittedName>
</protein>
<dbReference type="PANTHER" id="PTHR11941">
    <property type="entry name" value="ENOYL-COA HYDRATASE-RELATED"/>
    <property type="match status" value="1"/>
</dbReference>
<dbReference type="InterPro" id="IPR014748">
    <property type="entry name" value="Enoyl-CoA_hydra_C"/>
</dbReference>
<evidence type="ECO:0000256" key="3">
    <source>
        <dbReference type="ARBA" id="ARBA00023239"/>
    </source>
</evidence>
<evidence type="ECO:0000313" key="4">
    <source>
        <dbReference type="EMBL" id="KUG27878.1"/>
    </source>
</evidence>
<dbReference type="GO" id="GO:0006635">
    <property type="term" value="P:fatty acid beta-oxidation"/>
    <property type="evidence" value="ECO:0007669"/>
    <property type="project" value="TreeGrafter"/>
</dbReference>
<reference evidence="4" key="1">
    <citation type="journal article" date="2015" name="Proc. Natl. Acad. Sci. U.S.A.">
        <title>Networks of energetic and metabolic interactions define dynamics in microbial communities.</title>
        <authorList>
            <person name="Embree M."/>
            <person name="Liu J.K."/>
            <person name="Al-Bassam M.M."/>
            <person name="Zengler K."/>
        </authorList>
    </citation>
    <scope>NUCLEOTIDE SEQUENCE</scope>
</reference>
<keyword evidence="3 4" id="KW-0456">Lyase</keyword>
<dbReference type="Pfam" id="PF00378">
    <property type="entry name" value="ECH_1"/>
    <property type="match status" value="1"/>
</dbReference>
<comment type="similarity">
    <text evidence="1">Belongs to the enoyl-CoA hydratase/isomerase family.</text>
</comment>
<comment type="caution">
    <text evidence="4">The sequence shown here is derived from an EMBL/GenBank/DDBJ whole genome shotgun (WGS) entry which is preliminary data.</text>
</comment>
<keyword evidence="2" id="KW-0443">Lipid metabolism</keyword>
<gene>
    <name evidence="4" type="ORF">ASZ90_002270</name>
</gene>
<dbReference type="PROSITE" id="PS00166">
    <property type="entry name" value="ENOYL_COA_HYDRATASE"/>
    <property type="match status" value="1"/>
</dbReference>
<dbReference type="InterPro" id="IPR029045">
    <property type="entry name" value="ClpP/crotonase-like_dom_sf"/>
</dbReference>
<dbReference type="Gene3D" id="3.90.226.10">
    <property type="entry name" value="2-enoyl-CoA Hydratase, Chain A, domain 1"/>
    <property type="match status" value="1"/>
</dbReference>
<dbReference type="SUPFAM" id="SSF52096">
    <property type="entry name" value="ClpP/crotonase"/>
    <property type="match status" value="1"/>
</dbReference>
<dbReference type="EMBL" id="LNQE01000278">
    <property type="protein sequence ID" value="KUG27878.1"/>
    <property type="molecule type" value="Genomic_DNA"/>
</dbReference>
<dbReference type="Gene3D" id="1.10.12.10">
    <property type="entry name" value="Lyase 2-enoyl-coa Hydratase, Chain A, domain 2"/>
    <property type="match status" value="1"/>
</dbReference>
<dbReference type="PANTHER" id="PTHR11941:SF169">
    <property type="entry name" value="(7AS)-7A-METHYL-1,5-DIOXO-2,3,5,6,7,7A-HEXAHYDRO-1H-INDENE-CARBOXYL-COA HYDROLASE"/>
    <property type="match status" value="1"/>
</dbReference>